<name>A0A7G2CF48_9TRYP</name>
<keyword evidence="6" id="KW-0966">Cell projection</keyword>
<evidence type="ECO:0000313" key="9">
    <source>
        <dbReference type="Proteomes" id="UP000515908"/>
    </source>
</evidence>
<dbReference type="GO" id="GO:0005929">
    <property type="term" value="C:cilium"/>
    <property type="evidence" value="ECO:0007669"/>
    <property type="project" value="UniProtKB-SubCell"/>
</dbReference>
<dbReference type="InterPro" id="IPR006602">
    <property type="entry name" value="DM10_dom"/>
</dbReference>
<protein>
    <submittedName>
        <fullName evidence="8">DUF1126 PH-like domain containing protein, putative</fullName>
    </submittedName>
</protein>
<evidence type="ECO:0000256" key="4">
    <source>
        <dbReference type="ARBA" id="ARBA00022737"/>
    </source>
</evidence>
<evidence type="ECO:0000259" key="7">
    <source>
        <dbReference type="PROSITE" id="PS51336"/>
    </source>
</evidence>
<proteinExistence type="predicted"/>
<dbReference type="PANTHER" id="PTHR12086:SF11">
    <property type="entry name" value="EF-HAND DOMAIN-CONTAINING FAMILY MEMBER C2"/>
    <property type="match status" value="1"/>
</dbReference>
<dbReference type="EMBL" id="LR877152">
    <property type="protein sequence ID" value="CAD2217323.1"/>
    <property type="molecule type" value="Genomic_DNA"/>
</dbReference>
<comment type="subcellular location">
    <subcellularLocation>
        <location evidence="1">Cell projection</location>
        <location evidence="1">Cilium</location>
    </subcellularLocation>
    <subcellularLocation>
        <location evidence="2">Cytoplasm</location>
        <location evidence="2">Cytoskeleton</location>
    </subcellularLocation>
</comment>
<keyword evidence="3" id="KW-0963">Cytoplasm</keyword>
<evidence type="ECO:0000256" key="1">
    <source>
        <dbReference type="ARBA" id="ARBA00004138"/>
    </source>
</evidence>
<sequence length="560" mass="64534">MHNSTARSQLDKKFNHVPADDNLPLAIGAQFHDDPLNRNTLRKGHTTALDKKIDYAPHTEYKFSGFQGENSRAKQYSTIMDENTNVWDGWFSEELTEEDKKNFTVRMVGYFREQVVDSALEKERIRKVCILFYTQDQSISITEIKEANSGITQSKILSRRQVPKSPNNPAEIFTLDDFNVGESVCIYGITYNIINMDSRSRKYFSEVRNTEVPPSLDVPQDAFAASRKALVNTGSRAVTSDDMDLRRAAEQQLTGIFTKLSNEDLAIAEQFFKNRINEHLTFAALWDDRKNISGDLHFCVLRLYLENFAIEIVEIPQANSGRAGGPILINRQRIPKAEADMADSRFQQHTYGKLMKNNYYTPEDFQIGETYTIFGKPFYVYDCDAFTRKYMQENYKITMGEPIDIKPFTTENEKKPVLFYPPPPNGFGSETEQRDNWLKLEGKTARLDQEKINRETGRVMHFLAKLAKPLSKDDEARRFLISFYRESNEVEITEKPVRNSGFMGGRFLAKGKHRKELPNGTSVPFEPSDFVCGAEVTIFKRSLFIDGDGRRYEADCRWYR</sequence>
<accession>A0A7G2CF48</accession>
<dbReference type="InterPro" id="IPR040193">
    <property type="entry name" value="EFHC1/EFHC2/EFHB"/>
</dbReference>
<gene>
    <name evidence="8" type="ORF">ADEAN_000480100</name>
</gene>
<dbReference type="Gene3D" id="2.30.29.170">
    <property type="match status" value="3"/>
</dbReference>
<keyword evidence="4" id="KW-0677">Repeat</keyword>
<dbReference type="PROSITE" id="PS51336">
    <property type="entry name" value="DM10"/>
    <property type="match status" value="3"/>
</dbReference>
<evidence type="ECO:0000256" key="3">
    <source>
        <dbReference type="ARBA" id="ARBA00022490"/>
    </source>
</evidence>
<evidence type="ECO:0000256" key="5">
    <source>
        <dbReference type="ARBA" id="ARBA00023212"/>
    </source>
</evidence>
<dbReference type="GO" id="GO:0005856">
    <property type="term" value="C:cytoskeleton"/>
    <property type="evidence" value="ECO:0007669"/>
    <property type="project" value="UniProtKB-SubCell"/>
</dbReference>
<dbReference type="Pfam" id="PF06565">
    <property type="entry name" value="DM10_dom"/>
    <property type="match status" value="3"/>
</dbReference>
<dbReference type="OrthoDB" id="10255210at2759"/>
<organism evidence="8 9">
    <name type="scientific">Angomonas deanei</name>
    <dbReference type="NCBI Taxonomy" id="59799"/>
    <lineage>
        <taxon>Eukaryota</taxon>
        <taxon>Discoba</taxon>
        <taxon>Euglenozoa</taxon>
        <taxon>Kinetoplastea</taxon>
        <taxon>Metakinetoplastina</taxon>
        <taxon>Trypanosomatida</taxon>
        <taxon>Trypanosomatidae</taxon>
        <taxon>Strigomonadinae</taxon>
        <taxon>Angomonas</taxon>
    </lineage>
</organism>
<evidence type="ECO:0000313" key="8">
    <source>
        <dbReference type="EMBL" id="CAD2217323.1"/>
    </source>
</evidence>
<dbReference type="SMART" id="SM00676">
    <property type="entry name" value="DM10"/>
    <property type="match status" value="3"/>
</dbReference>
<feature type="domain" description="DM10" evidence="7">
    <location>
        <begin position="276"/>
        <end position="395"/>
    </location>
</feature>
<feature type="domain" description="DM10" evidence="7">
    <location>
        <begin position="456"/>
        <end position="560"/>
    </location>
</feature>
<reference evidence="8 9" key="1">
    <citation type="submission" date="2020-08" db="EMBL/GenBank/DDBJ databases">
        <authorList>
            <person name="Newling K."/>
            <person name="Davey J."/>
            <person name="Forrester S."/>
        </authorList>
    </citation>
    <scope>NUCLEOTIDE SEQUENCE [LARGE SCALE GENOMIC DNA]</scope>
    <source>
        <strain evidence="9">Crithidia deanei Carvalho (ATCC PRA-265)</strain>
    </source>
</reference>
<dbReference type="Proteomes" id="UP000515908">
    <property type="component" value="Chromosome 08"/>
</dbReference>
<keyword evidence="9" id="KW-1185">Reference proteome</keyword>
<dbReference type="PANTHER" id="PTHR12086">
    <property type="entry name" value="EF-HAND DOMAIN C-TERMINAL CONTAINING PROTEIN"/>
    <property type="match status" value="1"/>
</dbReference>
<keyword evidence="5" id="KW-0206">Cytoskeleton</keyword>
<evidence type="ECO:0000256" key="2">
    <source>
        <dbReference type="ARBA" id="ARBA00004245"/>
    </source>
</evidence>
<evidence type="ECO:0000256" key="6">
    <source>
        <dbReference type="ARBA" id="ARBA00023273"/>
    </source>
</evidence>
<feature type="domain" description="DM10" evidence="7">
    <location>
        <begin position="101"/>
        <end position="208"/>
    </location>
</feature>
<dbReference type="VEuPathDB" id="TriTrypDB:ADEAN_000480100"/>
<dbReference type="AlphaFoldDB" id="A0A7G2CF48"/>